<dbReference type="PANTHER" id="PTHR34145">
    <property type="entry name" value="OS02G0105600 PROTEIN"/>
    <property type="match status" value="1"/>
</dbReference>
<organism evidence="2 3">
    <name type="scientific">Tribonema minus</name>
    <dbReference type="NCBI Taxonomy" id="303371"/>
    <lineage>
        <taxon>Eukaryota</taxon>
        <taxon>Sar</taxon>
        <taxon>Stramenopiles</taxon>
        <taxon>Ochrophyta</taxon>
        <taxon>PX clade</taxon>
        <taxon>Xanthophyceae</taxon>
        <taxon>Tribonematales</taxon>
        <taxon>Tribonemataceae</taxon>
        <taxon>Tribonema</taxon>
    </lineage>
</organism>
<dbReference type="InterPro" id="IPR053772">
    <property type="entry name" value="At1g61320/At1g61330-like"/>
</dbReference>
<dbReference type="InterPro" id="IPR032675">
    <property type="entry name" value="LRR_dom_sf"/>
</dbReference>
<keyword evidence="3" id="KW-1185">Reference proteome</keyword>
<dbReference type="Proteomes" id="UP000664859">
    <property type="component" value="Unassembled WGS sequence"/>
</dbReference>
<dbReference type="Gene3D" id="3.80.10.10">
    <property type="entry name" value="Ribonuclease Inhibitor"/>
    <property type="match status" value="2"/>
</dbReference>
<sequence>MLACREQLQSASRRVTAAGGNFDSRSTSANVLLPEDQFHHIFGFLDVVDVIAVSAVCWQLNGWCRLCQTLDVTQDVGAVSLAKLLRLHPDVTDVTVRSAPRLSAAGYAAIAAVAPQLSRLRLLNARAVADAPLAAFARRNLSALTVLELSGTFFTRGPAMLRVVCAAPNLTALSLDGFRHLRDEDVSAVVAALPQLESLSVADCTALARLRVAAPALTALTVARCVHARALLLETPALTALDASTCTKLSADAVDGAVAACPALRRLVLRGCAGLAALRIASAELRELDLSCCGALASVALDCPRLARLSLDMCMALRSATLALRTIHTLDLSLLPVEALSIDAPELRALNLRSSYRLHDAGIRCCAPSLQLVDHCGTHITAGVFGGGARSVAHNGMLLQWMSN</sequence>
<gene>
    <name evidence="2" type="ORF">JKP88DRAFT_205230</name>
</gene>
<proteinExistence type="predicted"/>
<evidence type="ECO:0000259" key="1">
    <source>
        <dbReference type="Pfam" id="PF24758"/>
    </source>
</evidence>
<dbReference type="InterPro" id="IPR036047">
    <property type="entry name" value="F-box-like_dom_sf"/>
</dbReference>
<accession>A0A836CLB3</accession>
<dbReference type="OrthoDB" id="66029at2759"/>
<name>A0A836CLB3_9STRA</name>
<dbReference type="SUPFAM" id="SSF81383">
    <property type="entry name" value="F-box domain"/>
    <property type="match status" value="1"/>
</dbReference>
<feature type="domain" description="F-box/LRR-repeat protein 15/At3g58940/PEG3-like LRR" evidence="1">
    <location>
        <begin position="116"/>
        <end position="242"/>
    </location>
</feature>
<dbReference type="CDD" id="cd09917">
    <property type="entry name" value="F-box_SF"/>
    <property type="match status" value="1"/>
</dbReference>
<feature type="domain" description="F-box/LRR-repeat protein 15/At3g58940/PEG3-like LRR" evidence="1">
    <location>
        <begin position="246"/>
        <end position="335"/>
    </location>
</feature>
<comment type="caution">
    <text evidence="2">The sequence shown here is derived from an EMBL/GenBank/DDBJ whole genome shotgun (WGS) entry which is preliminary data.</text>
</comment>
<dbReference type="Pfam" id="PF24758">
    <property type="entry name" value="LRR_At5g56370"/>
    <property type="match status" value="2"/>
</dbReference>
<evidence type="ECO:0000313" key="3">
    <source>
        <dbReference type="Proteomes" id="UP000664859"/>
    </source>
</evidence>
<evidence type="ECO:0000313" key="2">
    <source>
        <dbReference type="EMBL" id="KAG5190765.1"/>
    </source>
</evidence>
<dbReference type="InterPro" id="IPR055411">
    <property type="entry name" value="LRR_FXL15/At3g58940/PEG3-like"/>
</dbReference>
<dbReference type="SUPFAM" id="SSF52047">
    <property type="entry name" value="RNI-like"/>
    <property type="match status" value="2"/>
</dbReference>
<protein>
    <submittedName>
        <fullName evidence="2">F-box and leucine rich repeat-containing protein</fullName>
    </submittedName>
</protein>
<dbReference type="AlphaFoldDB" id="A0A836CLB3"/>
<reference evidence="2" key="1">
    <citation type="submission" date="2021-02" db="EMBL/GenBank/DDBJ databases">
        <title>First Annotated Genome of the Yellow-green Alga Tribonema minus.</title>
        <authorList>
            <person name="Mahan K.M."/>
        </authorList>
    </citation>
    <scope>NUCLEOTIDE SEQUENCE</scope>
    <source>
        <strain evidence="2">UTEX B ZZ1240</strain>
    </source>
</reference>
<dbReference type="EMBL" id="JAFCMP010000028">
    <property type="protein sequence ID" value="KAG5190765.1"/>
    <property type="molecule type" value="Genomic_DNA"/>
</dbReference>